<dbReference type="InterPro" id="IPR015422">
    <property type="entry name" value="PyrdxlP-dep_Trfase_small"/>
</dbReference>
<dbReference type="EMBL" id="DYUC01000048">
    <property type="protein sequence ID" value="HJG86404.1"/>
    <property type="molecule type" value="Genomic_DNA"/>
</dbReference>
<proteinExistence type="predicted"/>
<dbReference type="Proteomes" id="UP000760668">
    <property type="component" value="Unassembled WGS sequence"/>
</dbReference>
<name>A0A921MM61_9FIRM</name>
<protein>
    <submittedName>
        <fullName evidence="2">Aminotransferase class V-fold PLP-dependent enzyme</fullName>
    </submittedName>
</protein>
<reference evidence="2" key="2">
    <citation type="submission" date="2021-09" db="EMBL/GenBank/DDBJ databases">
        <authorList>
            <person name="Gilroy R."/>
        </authorList>
    </citation>
    <scope>NUCLEOTIDE SEQUENCE</scope>
    <source>
        <strain evidence="2">CHK179-5677</strain>
    </source>
</reference>
<dbReference type="InterPro" id="IPR015421">
    <property type="entry name" value="PyrdxlP-dep_Trfase_major"/>
</dbReference>
<dbReference type="SUPFAM" id="SSF53383">
    <property type="entry name" value="PLP-dependent transferases"/>
    <property type="match status" value="1"/>
</dbReference>
<dbReference type="GO" id="GO:0008483">
    <property type="term" value="F:transaminase activity"/>
    <property type="evidence" value="ECO:0007669"/>
    <property type="project" value="UniProtKB-KW"/>
</dbReference>
<evidence type="ECO:0000313" key="3">
    <source>
        <dbReference type="Proteomes" id="UP000760668"/>
    </source>
</evidence>
<keyword evidence="2" id="KW-0808">Transferase</keyword>
<dbReference type="InterPro" id="IPR000192">
    <property type="entry name" value="Aminotrans_V_dom"/>
</dbReference>
<sequence length="381" mass="40395">MIYLDSAATTMQKPPSVARATAYAMGHMASPGRGSHRPAALAADTAFACRQAAAELFRVENPEQVVFTMNATHGLNLAIKSLVHPGDTVLISGYEHNAVTRPLHSMRDVRIKVASGPLFCPDQLVRQFEEQLTGEVRAVICNHVSNVFGYILPIDRIAALCGERGVPFILDASQSAGCLRVHMDELRAAFIAMPGHKGLYGPQGTGLLLCGAETQPLLEGGTGSLSALQEMPDFLPDRLEAGTHNIAGIAGLLEGIRYVSRMGTDKIFAHEAMLTRRTARALAGIPGVTVYAAGEGTRQAGVLSFCVQDMDCEEAGAALGEMGIAVRAGLHCAPLAHQSAGTLETGTVRASFSAFNSLCETEQFVRAVRCIAACAQDTVRH</sequence>
<keyword evidence="2" id="KW-0032">Aminotransferase</keyword>
<dbReference type="AlphaFoldDB" id="A0A921MM61"/>
<accession>A0A921MM61</accession>
<dbReference type="PANTHER" id="PTHR43586:SF4">
    <property type="entry name" value="ISOPENICILLIN N EPIMERASE"/>
    <property type="match status" value="1"/>
</dbReference>
<gene>
    <name evidence="2" type="ORF">K8V01_05190</name>
</gene>
<evidence type="ECO:0000259" key="1">
    <source>
        <dbReference type="Pfam" id="PF00266"/>
    </source>
</evidence>
<dbReference type="Gene3D" id="3.40.640.10">
    <property type="entry name" value="Type I PLP-dependent aspartate aminotransferase-like (Major domain)"/>
    <property type="match status" value="1"/>
</dbReference>
<evidence type="ECO:0000313" key="2">
    <source>
        <dbReference type="EMBL" id="HJG86404.1"/>
    </source>
</evidence>
<organism evidence="2 3">
    <name type="scientific">Pseudoflavonifractor capillosus</name>
    <dbReference type="NCBI Taxonomy" id="106588"/>
    <lineage>
        <taxon>Bacteria</taxon>
        <taxon>Bacillati</taxon>
        <taxon>Bacillota</taxon>
        <taxon>Clostridia</taxon>
        <taxon>Eubacteriales</taxon>
        <taxon>Oscillospiraceae</taxon>
        <taxon>Pseudoflavonifractor</taxon>
    </lineage>
</organism>
<dbReference type="RefSeq" id="WP_295368110.1">
    <property type="nucleotide sequence ID" value="NZ_DYUC01000048.1"/>
</dbReference>
<dbReference type="InterPro" id="IPR015424">
    <property type="entry name" value="PyrdxlP-dep_Trfase"/>
</dbReference>
<comment type="caution">
    <text evidence="2">The sequence shown here is derived from an EMBL/GenBank/DDBJ whole genome shotgun (WGS) entry which is preliminary data.</text>
</comment>
<dbReference type="Gene3D" id="3.90.1150.10">
    <property type="entry name" value="Aspartate Aminotransferase, domain 1"/>
    <property type="match status" value="1"/>
</dbReference>
<reference evidence="2" key="1">
    <citation type="journal article" date="2021" name="PeerJ">
        <title>Extensive microbial diversity within the chicken gut microbiome revealed by metagenomics and culture.</title>
        <authorList>
            <person name="Gilroy R."/>
            <person name="Ravi A."/>
            <person name="Getino M."/>
            <person name="Pursley I."/>
            <person name="Horton D.L."/>
            <person name="Alikhan N.F."/>
            <person name="Baker D."/>
            <person name="Gharbi K."/>
            <person name="Hall N."/>
            <person name="Watson M."/>
            <person name="Adriaenssens E.M."/>
            <person name="Foster-Nyarko E."/>
            <person name="Jarju S."/>
            <person name="Secka A."/>
            <person name="Antonio M."/>
            <person name="Oren A."/>
            <person name="Chaudhuri R.R."/>
            <person name="La Ragione R."/>
            <person name="Hildebrand F."/>
            <person name="Pallen M.J."/>
        </authorList>
    </citation>
    <scope>NUCLEOTIDE SEQUENCE</scope>
    <source>
        <strain evidence="2">CHK179-5677</strain>
    </source>
</reference>
<dbReference type="Pfam" id="PF00266">
    <property type="entry name" value="Aminotran_5"/>
    <property type="match status" value="1"/>
</dbReference>
<dbReference type="PANTHER" id="PTHR43586">
    <property type="entry name" value="CYSTEINE DESULFURASE"/>
    <property type="match status" value="1"/>
</dbReference>
<feature type="domain" description="Aminotransferase class V" evidence="1">
    <location>
        <begin position="2"/>
        <end position="362"/>
    </location>
</feature>